<proteinExistence type="predicted"/>
<organism evidence="1 2">
    <name type="scientific">Alkalibacter rhizosphaerae</name>
    <dbReference type="NCBI Taxonomy" id="2815577"/>
    <lineage>
        <taxon>Bacteria</taxon>
        <taxon>Bacillati</taxon>
        <taxon>Bacillota</taxon>
        <taxon>Clostridia</taxon>
        <taxon>Eubacteriales</taxon>
        <taxon>Eubacteriaceae</taxon>
        <taxon>Alkalibacter</taxon>
    </lineage>
</organism>
<accession>A0A974XD34</accession>
<dbReference type="PANTHER" id="PTHR33747">
    <property type="entry name" value="UPF0225 PROTEIN SCO1677"/>
    <property type="match status" value="1"/>
</dbReference>
<dbReference type="AlphaFoldDB" id="A0A974XD34"/>
<dbReference type="PANTHER" id="PTHR33747:SF1">
    <property type="entry name" value="ADENYLATE CYCLASE-ASSOCIATED CAP C-TERMINAL DOMAIN-CONTAINING PROTEIN"/>
    <property type="match status" value="1"/>
</dbReference>
<evidence type="ECO:0000313" key="2">
    <source>
        <dbReference type="Proteomes" id="UP000663499"/>
    </source>
</evidence>
<dbReference type="Pfam" id="PF02810">
    <property type="entry name" value="SEC-C"/>
    <property type="match status" value="1"/>
</dbReference>
<dbReference type="Gene3D" id="3.10.450.50">
    <property type="match status" value="1"/>
</dbReference>
<protein>
    <submittedName>
        <fullName evidence="1">SEC-C domain-containing protein</fullName>
    </submittedName>
</protein>
<dbReference type="InterPro" id="IPR004027">
    <property type="entry name" value="SEC_C_motif"/>
</dbReference>
<dbReference type="EMBL" id="CP071444">
    <property type="protein sequence ID" value="QSX07446.1"/>
    <property type="molecule type" value="Genomic_DNA"/>
</dbReference>
<reference evidence="1" key="1">
    <citation type="submission" date="2021-03" db="EMBL/GenBank/DDBJ databases">
        <title>Alkalibacter marinus sp. nov., isolated from tidal flat sediment.</title>
        <authorList>
            <person name="Namirimu T."/>
            <person name="Yang J.-A."/>
            <person name="Yang S.-H."/>
            <person name="Kim Y.-J."/>
            <person name="Kwon K.K."/>
        </authorList>
    </citation>
    <scope>NUCLEOTIDE SEQUENCE</scope>
    <source>
        <strain evidence="1">ES005</strain>
    </source>
</reference>
<name>A0A974XD34_9FIRM</name>
<sequence>MTLYEQWKNTVQESMESEEKQQAFWDDFCNQEQTIYEDLLGKKESHVEGTFLELADRFGVGSAYFMGFLDGINESIKESNKLEDMAENDLVSLDIDFEKLYYNMLAVPAPWLYELEQWDGILSPEEKKAITKQYNRSKTVVKENKVGRNDPCPCGSGKKYKKCCGKAS</sequence>
<dbReference type="RefSeq" id="WP_207298791.1">
    <property type="nucleotide sequence ID" value="NZ_CP071444.1"/>
</dbReference>
<dbReference type="KEGG" id="alka:J0B03_06260"/>
<dbReference type="Proteomes" id="UP000663499">
    <property type="component" value="Chromosome"/>
</dbReference>
<keyword evidence="2" id="KW-1185">Reference proteome</keyword>
<dbReference type="SUPFAM" id="SSF103642">
    <property type="entry name" value="Sec-C motif"/>
    <property type="match status" value="1"/>
</dbReference>
<evidence type="ECO:0000313" key="1">
    <source>
        <dbReference type="EMBL" id="QSX07446.1"/>
    </source>
</evidence>
<dbReference type="NCBIfam" id="NF004088">
    <property type="entry name" value="PRK05590.1"/>
    <property type="match status" value="1"/>
</dbReference>
<gene>
    <name evidence="1" type="ORF">J0B03_06260</name>
</gene>